<comment type="caution">
    <text evidence="11">The sequence shown here is derived from an EMBL/GenBank/DDBJ whole genome shotgun (WGS) entry which is preliminary data.</text>
</comment>
<evidence type="ECO:0000256" key="8">
    <source>
        <dbReference type="SAM" id="SignalP"/>
    </source>
</evidence>
<dbReference type="AlphaFoldDB" id="A0A9P6TZS5"/>
<dbReference type="InterPro" id="IPR042089">
    <property type="entry name" value="Peptidase_M13_dom_2"/>
</dbReference>
<dbReference type="GO" id="GO:0005886">
    <property type="term" value="C:plasma membrane"/>
    <property type="evidence" value="ECO:0007669"/>
    <property type="project" value="TreeGrafter"/>
</dbReference>
<keyword evidence="3" id="KW-0645">Protease</keyword>
<evidence type="ECO:0000256" key="7">
    <source>
        <dbReference type="ARBA" id="ARBA00023049"/>
    </source>
</evidence>
<comment type="cofactor">
    <cofactor evidence="1">
        <name>Zn(2+)</name>
        <dbReference type="ChEBI" id="CHEBI:29105"/>
    </cofactor>
</comment>
<dbReference type="EMBL" id="JAAAJB010000607">
    <property type="protein sequence ID" value="KAG0253114.1"/>
    <property type="molecule type" value="Genomic_DNA"/>
</dbReference>
<dbReference type="InterPro" id="IPR018497">
    <property type="entry name" value="Peptidase_M13_C"/>
</dbReference>
<accession>A0A9P6TZS5</accession>
<dbReference type="SUPFAM" id="SSF55486">
    <property type="entry name" value="Metalloproteases ('zincins'), catalytic domain"/>
    <property type="match status" value="1"/>
</dbReference>
<comment type="similarity">
    <text evidence="2">Belongs to the peptidase M13 family.</text>
</comment>
<sequence>MKLPKVAAFVLSLGVVCVSAQITNSTDPKNPGDAICTTQVCNATATDILANMNPSADPCQDFYEFSCGGFMQAKTIPPGESAISTWQFERNNNVTRDILEADPSTLKGMDGQPLDATALRNLHKVQSFYQSCMNETQLAAVGAKPLTDELEHLVTTLFPVPGSPLAAVFATNGTSSSDDSTTSPTQQIDRQALNSALAHFLETGVVSMFTLIVSEDALEPDAHTVMINEAGPTLPGVEMYQDANIIKLLERAAQQMFFLVLGPHGVTNATAGQLAQDATAFEAQLANISTPKVELGSVLKIWNPRTVEQLEQLNGAVDWRGLLDMTLGTSNNGSHPYASSATGSNRTLVVTSPTYQEKLGRLLNQTQPSTLQTYFALKTMKARHSSLAQPFRAPIDELQAPIMGTDPSRVPDRWKTCLSETNGDLGQLLGHFYVAQHFTAEDKTAMLEIIDAMKQTYLTDMPSTTWLDNQTRASAITKLQAMTPLVGYSMADPNVGDSAALEAYFEGVVVQEGDFYSTATGAWTQTMHRNWGKINKKVERNWMMAYPQLMNAFYYPTKNQVLFPAAIMQKPLYTRGSPEYLNYGAIGVVAAHEMTHGFDSNGRLYDATGKLQNWWSNTTAEQFVAKAQCFVDQYSNFTITNPKTNKTSGVNGQLTLGENIADNGGLRKAYKAWYQRFKGGSSAMTTTTNNNQILPGLEKYTRDQLFFISYGQVWCSKSTPEMAEVLLILDTHAPYKWRVNGPVQNTPAFAQAFKCAEGSPMNPAKKCAVWQ</sequence>
<gene>
    <name evidence="11" type="primary">ECE2_4</name>
    <name evidence="11" type="ORF">DFQ27_007651</name>
</gene>
<evidence type="ECO:0000256" key="6">
    <source>
        <dbReference type="ARBA" id="ARBA00022833"/>
    </source>
</evidence>
<dbReference type="InterPro" id="IPR008753">
    <property type="entry name" value="Peptidase_M13_N"/>
</dbReference>
<dbReference type="PRINTS" id="PR00786">
    <property type="entry name" value="NEPRILYSIN"/>
</dbReference>
<evidence type="ECO:0000256" key="5">
    <source>
        <dbReference type="ARBA" id="ARBA00022801"/>
    </source>
</evidence>
<dbReference type="Gene3D" id="3.40.390.10">
    <property type="entry name" value="Collagenase (Catalytic Domain)"/>
    <property type="match status" value="1"/>
</dbReference>
<evidence type="ECO:0000259" key="9">
    <source>
        <dbReference type="Pfam" id="PF01431"/>
    </source>
</evidence>
<keyword evidence="6" id="KW-0862">Zinc</keyword>
<evidence type="ECO:0000256" key="4">
    <source>
        <dbReference type="ARBA" id="ARBA00022723"/>
    </source>
</evidence>
<dbReference type="GO" id="GO:0004222">
    <property type="term" value="F:metalloendopeptidase activity"/>
    <property type="evidence" value="ECO:0007669"/>
    <property type="project" value="InterPro"/>
</dbReference>
<proteinExistence type="inferred from homology"/>
<dbReference type="Proteomes" id="UP000807716">
    <property type="component" value="Unassembled WGS sequence"/>
</dbReference>
<dbReference type="GO" id="GO:0016485">
    <property type="term" value="P:protein processing"/>
    <property type="evidence" value="ECO:0007669"/>
    <property type="project" value="TreeGrafter"/>
</dbReference>
<dbReference type="PANTHER" id="PTHR11733:SF167">
    <property type="entry name" value="FI17812P1-RELATED"/>
    <property type="match status" value="1"/>
</dbReference>
<evidence type="ECO:0000256" key="1">
    <source>
        <dbReference type="ARBA" id="ARBA00001947"/>
    </source>
</evidence>
<keyword evidence="5" id="KW-0378">Hydrolase</keyword>
<evidence type="ECO:0000313" key="11">
    <source>
        <dbReference type="EMBL" id="KAG0253114.1"/>
    </source>
</evidence>
<protein>
    <submittedName>
        <fullName evidence="11">Endothelin-converting enzyme 2</fullName>
    </submittedName>
</protein>
<dbReference type="InterPro" id="IPR000718">
    <property type="entry name" value="Peptidase_M13"/>
</dbReference>
<dbReference type="GO" id="GO:0046872">
    <property type="term" value="F:metal ion binding"/>
    <property type="evidence" value="ECO:0007669"/>
    <property type="project" value="UniProtKB-KW"/>
</dbReference>
<reference evidence="11" key="1">
    <citation type="journal article" date="2020" name="Fungal Divers.">
        <title>Resolving the Mortierellaceae phylogeny through synthesis of multi-gene phylogenetics and phylogenomics.</title>
        <authorList>
            <person name="Vandepol N."/>
            <person name="Liber J."/>
            <person name="Desiro A."/>
            <person name="Na H."/>
            <person name="Kennedy M."/>
            <person name="Barry K."/>
            <person name="Grigoriev I.V."/>
            <person name="Miller A.N."/>
            <person name="O'Donnell K."/>
            <person name="Stajich J.E."/>
            <person name="Bonito G."/>
        </authorList>
    </citation>
    <scope>NUCLEOTIDE SEQUENCE</scope>
    <source>
        <strain evidence="11">BC1065</strain>
    </source>
</reference>
<dbReference type="InterPro" id="IPR024079">
    <property type="entry name" value="MetalloPept_cat_dom_sf"/>
</dbReference>
<keyword evidence="12" id="KW-1185">Reference proteome</keyword>
<keyword evidence="4" id="KW-0479">Metal-binding</keyword>
<dbReference type="Gene3D" id="1.10.1380.10">
    <property type="entry name" value="Neutral endopeptidase , domain2"/>
    <property type="match status" value="1"/>
</dbReference>
<keyword evidence="8" id="KW-0732">Signal</keyword>
<feature type="signal peptide" evidence="8">
    <location>
        <begin position="1"/>
        <end position="20"/>
    </location>
</feature>
<dbReference type="Pfam" id="PF01431">
    <property type="entry name" value="Peptidase_M13"/>
    <property type="match status" value="1"/>
</dbReference>
<dbReference type="CDD" id="cd08662">
    <property type="entry name" value="M13"/>
    <property type="match status" value="1"/>
</dbReference>
<keyword evidence="7" id="KW-0482">Metalloprotease</keyword>
<evidence type="ECO:0000256" key="2">
    <source>
        <dbReference type="ARBA" id="ARBA00007357"/>
    </source>
</evidence>
<evidence type="ECO:0000256" key="3">
    <source>
        <dbReference type="ARBA" id="ARBA00022670"/>
    </source>
</evidence>
<dbReference type="PANTHER" id="PTHR11733">
    <property type="entry name" value="ZINC METALLOPROTEASE FAMILY M13 NEPRILYSIN-RELATED"/>
    <property type="match status" value="1"/>
</dbReference>
<feature type="domain" description="Peptidase M13 N-terminal" evidence="10">
    <location>
        <begin position="58"/>
        <end position="488"/>
    </location>
</feature>
<dbReference type="PROSITE" id="PS51885">
    <property type="entry name" value="NEPRILYSIN"/>
    <property type="match status" value="1"/>
</dbReference>
<evidence type="ECO:0000259" key="10">
    <source>
        <dbReference type="Pfam" id="PF05649"/>
    </source>
</evidence>
<dbReference type="Pfam" id="PF05649">
    <property type="entry name" value="Peptidase_M13_N"/>
    <property type="match status" value="1"/>
</dbReference>
<dbReference type="OrthoDB" id="6475849at2759"/>
<organism evidence="11 12">
    <name type="scientific">Actinomortierella ambigua</name>
    <dbReference type="NCBI Taxonomy" id="1343610"/>
    <lineage>
        <taxon>Eukaryota</taxon>
        <taxon>Fungi</taxon>
        <taxon>Fungi incertae sedis</taxon>
        <taxon>Mucoromycota</taxon>
        <taxon>Mortierellomycotina</taxon>
        <taxon>Mortierellomycetes</taxon>
        <taxon>Mortierellales</taxon>
        <taxon>Mortierellaceae</taxon>
        <taxon>Actinomortierella</taxon>
    </lineage>
</organism>
<name>A0A9P6TZS5_9FUNG</name>
<feature type="chain" id="PRO_5040431195" evidence="8">
    <location>
        <begin position="21"/>
        <end position="771"/>
    </location>
</feature>
<evidence type="ECO:0000313" key="12">
    <source>
        <dbReference type="Proteomes" id="UP000807716"/>
    </source>
</evidence>
<feature type="domain" description="Peptidase M13 C-terminal" evidence="9">
    <location>
        <begin position="551"/>
        <end position="769"/>
    </location>
</feature>